<dbReference type="InterPro" id="IPR001775">
    <property type="entry name" value="GspD/PilQ"/>
</dbReference>
<name>A0A4Y1YMV8_9PROT</name>
<keyword evidence="5" id="KW-0812">Transmembrane</keyword>
<dbReference type="GO" id="GO:0030420">
    <property type="term" value="P:establishment of competence for transformation"/>
    <property type="evidence" value="ECO:0007669"/>
    <property type="project" value="UniProtKB-KW"/>
</dbReference>
<dbReference type="InterPro" id="IPR004845">
    <property type="entry name" value="T2SS_GspD_CS"/>
</dbReference>
<protein>
    <recommendedName>
        <fullName evidence="3">Type IV pilus biogenesis and competence protein PilQ</fullName>
    </recommendedName>
</protein>
<evidence type="ECO:0000313" key="13">
    <source>
        <dbReference type="EMBL" id="BBL35138.1"/>
    </source>
</evidence>
<keyword evidence="14" id="KW-1185">Reference proteome</keyword>
<comment type="similarity">
    <text evidence="2">Belongs to the bacterial secretin family. PilQ subfamily.</text>
</comment>
<evidence type="ECO:0000256" key="2">
    <source>
        <dbReference type="ARBA" id="ARBA00006304"/>
    </source>
</evidence>
<evidence type="ECO:0000256" key="5">
    <source>
        <dbReference type="ARBA" id="ARBA00022692"/>
    </source>
</evidence>
<dbReference type="InterPro" id="IPR051808">
    <property type="entry name" value="Type_IV_pilus_biogenesis"/>
</dbReference>
<dbReference type="Gene3D" id="3.30.1370.120">
    <property type="match status" value="1"/>
</dbReference>
<evidence type="ECO:0000256" key="8">
    <source>
        <dbReference type="ARBA" id="ARBA00023237"/>
    </source>
</evidence>
<proteinExistence type="inferred from homology"/>
<reference evidence="13 14" key="1">
    <citation type="submission" date="2019-06" db="EMBL/GenBank/DDBJ databases">
        <title>Nitrosomonas stercoris KYUHI-S whole genome shotgun sequence.</title>
        <authorList>
            <person name="Nakagawa T."/>
            <person name="Tsuchiya Y."/>
            <person name="Takahashi R."/>
        </authorList>
    </citation>
    <scope>NUCLEOTIDE SEQUENCE [LARGE SCALE GENOMIC DNA]</scope>
    <source>
        <strain evidence="13 14">KYUHI-S</strain>
    </source>
</reference>
<evidence type="ECO:0000259" key="12">
    <source>
        <dbReference type="SMART" id="SM00965"/>
    </source>
</evidence>
<evidence type="ECO:0000256" key="6">
    <source>
        <dbReference type="ARBA" id="ARBA00022927"/>
    </source>
</evidence>
<dbReference type="GO" id="GO:0009306">
    <property type="term" value="P:protein secretion"/>
    <property type="evidence" value="ECO:0007669"/>
    <property type="project" value="InterPro"/>
</dbReference>
<dbReference type="PANTHER" id="PTHR30604:SF1">
    <property type="entry name" value="DNA UTILIZATION PROTEIN HOFQ"/>
    <property type="match status" value="1"/>
</dbReference>
<dbReference type="InterPro" id="IPR013355">
    <property type="entry name" value="Pilus_4_PilQ"/>
</dbReference>
<keyword evidence="6" id="KW-0653">Protein transport</keyword>
<keyword evidence="8" id="KW-0998">Cell outer membrane</keyword>
<dbReference type="Pfam" id="PF00263">
    <property type="entry name" value="Secretin"/>
    <property type="match status" value="1"/>
</dbReference>
<dbReference type="SMART" id="SM00965">
    <property type="entry name" value="STN"/>
    <property type="match status" value="1"/>
</dbReference>
<evidence type="ECO:0000256" key="7">
    <source>
        <dbReference type="ARBA" id="ARBA00023136"/>
    </source>
</evidence>
<comment type="subunit">
    <text evidence="11">Homododecamer. Tetramer of trimer.</text>
</comment>
<dbReference type="InterPro" id="IPR004846">
    <property type="entry name" value="T2SS/T3SS_dom"/>
</dbReference>
<dbReference type="InterPro" id="IPR011662">
    <property type="entry name" value="Secretin/TonB_short_N"/>
</dbReference>
<evidence type="ECO:0000256" key="11">
    <source>
        <dbReference type="ARBA" id="ARBA00025897"/>
    </source>
</evidence>
<gene>
    <name evidence="13" type="ORF">Nstercoris_01395</name>
</gene>
<dbReference type="Proteomes" id="UP000316473">
    <property type="component" value="Chromosome"/>
</dbReference>
<dbReference type="Gene3D" id="3.30.1370.130">
    <property type="match status" value="1"/>
</dbReference>
<keyword evidence="4" id="KW-0813">Transport</keyword>
<feature type="domain" description="Secretin/TonB short N-terminal" evidence="12">
    <location>
        <begin position="346"/>
        <end position="394"/>
    </location>
</feature>
<dbReference type="PANTHER" id="PTHR30604">
    <property type="entry name" value="PROTEIN TRANSPORT PROTEIN HOFQ"/>
    <property type="match status" value="1"/>
</dbReference>
<evidence type="ECO:0000256" key="4">
    <source>
        <dbReference type="ARBA" id="ARBA00022448"/>
    </source>
</evidence>
<keyword evidence="7" id="KW-0472">Membrane</keyword>
<dbReference type="KEGG" id="nst:Nstercoris_01395"/>
<dbReference type="EMBL" id="AP019755">
    <property type="protein sequence ID" value="BBL35138.1"/>
    <property type="molecule type" value="Genomic_DNA"/>
</dbReference>
<dbReference type="InterPro" id="IPR049371">
    <property type="entry name" value="GspD-like_N0"/>
</dbReference>
<dbReference type="NCBIfam" id="TIGR02515">
    <property type="entry name" value="IV_pilus_PilQ"/>
    <property type="match status" value="1"/>
</dbReference>
<dbReference type="Pfam" id="PF21305">
    <property type="entry name" value="type_II_gspD_N0"/>
    <property type="match status" value="1"/>
</dbReference>
<accession>A0A4Y1YMV8</accession>
<organism evidence="13 14">
    <name type="scientific">Nitrosomonas stercoris</name>
    <dbReference type="NCBI Taxonomy" id="1444684"/>
    <lineage>
        <taxon>Bacteria</taxon>
        <taxon>Pseudomonadati</taxon>
        <taxon>Pseudomonadota</taxon>
        <taxon>Betaproteobacteria</taxon>
        <taxon>Nitrosomonadales</taxon>
        <taxon>Nitrosomonadaceae</taxon>
        <taxon>Nitrosomonas</taxon>
    </lineage>
</organism>
<evidence type="ECO:0000313" key="14">
    <source>
        <dbReference type="Proteomes" id="UP000316473"/>
    </source>
</evidence>
<dbReference type="InterPro" id="IPR021731">
    <property type="entry name" value="AMIN_dom"/>
</dbReference>
<evidence type="ECO:0000256" key="10">
    <source>
        <dbReference type="ARBA" id="ARBA00024678"/>
    </source>
</evidence>
<sequence>MMNQLMKSKWNNYYFMQSCWIWFGVLMCILLVTWSTQIIAAPAPTNTLRALDIQAQTDGRLIVKATLDQPIVTSPDGVLLNNPDRLYFDLEQVASELKKTDRLSGRGVVKSVDIVPAEGRTRLVMNLSKTVKYETSTEDNHLLISLMDSESDDLSSHAAIARLDEEEADFLVPLSSSGTGGSFNNADLKFAQMRDKVQLSVRGVDFYRGTQGEGRIEVELSQPGAVVNVHSRGGRLLIEFMKAYLPPNLERRLNVLDFATPVQTIETVARKDNVQMIIEPTGHWEHTSYQSGNSFTIEVRSVVESDEVPVYKKLVDGGYTGEKLSLNFQDVEIRSVLQVIADFTDLNIIASDSVKGNLTLRLKEVPWDQALDIVLQTGDLDKRKVGNVIFVAPREEMASREKMLLEQNQQITELEVLQTEAFRLNYRTASSIPLKGILSQRGSVEVDDISNTLTVTDIPTRLAEVARHVANLDTQVRQVMIETRIVEATETFSRNLGARFGLQTAARTRSNGDHGRRLGISGNLASSGDLASGASPAPGGENLNVNLPAAALAGVAGGPAALGLSLIKINNGTLIDLELSALESDSQGRVIASPRLVTANRVEASIEQGTEIPFQTISVTRPQIEFKKAVLGLKVTPQITPDDNIIMKLQVNQDTRGENTPAGPAIDTKQIVTEVLVENGGTVVIGGIFEQVEKRDRNQVPLLGDIPVLGNLFKNSARRDDRRELLIFVTPRILNENLSNTIRSALN</sequence>
<dbReference type="Gene3D" id="2.60.40.3500">
    <property type="match status" value="1"/>
</dbReference>
<comment type="function">
    <text evidence="10">Required for type IV pilus biogenesis and competence. Could function as a pore for exit of the pilus but also as a channel for entry of heme and antimicrobial agents and uptake of transforming DNA.</text>
</comment>
<keyword evidence="9" id="KW-0178">Competence</keyword>
<dbReference type="PRINTS" id="PR00811">
    <property type="entry name" value="BCTERIALGSPD"/>
</dbReference>
<dbReference type="AlphaFoldDB" id="A0A4Y1YMV8"/>
<dbReference type="Gene3D" id="2.60.40.3470">
    <property type="match status" value="1"/>
</dbReference>
<dbReference type="InterPro" id="IPR038591">
    <property type="entry name" value="NolW-like_sf"/>
</dbReference>
<evidence type="ECO:0000256" key="1">
    <source>
        <dbReference type="ARBA" id="ARBA00004370"/>
    </source>
</evidence>
<evidence type="ECO:0000256" key="9">
    <source>
        <dbReference type="ARBA" id="ARBA00023287"/>
    </source>
</evidence>
<comment type="subcellular location">
    <subcellularLocation>
        <location evidence="1">Membrane</location>
    </subcellularLocation>
</comment>
<dbReference type="Pfam" id="PF11741">
    <property type="entry name" value="AMIN"/>
    <property type="match status" value="2"/>
</dbReference>
<dbReference type="PROSITE" id="PS00875">
    <property type="entry name" value="T2SP_D"/>
    <property type="match status" value="1"/>
</dbReference>
<dbReference type="GO" id="GO:0019867">
    <property type="term" value="C:outer membrane"/>
    <property type="evidence" value="ECO:0007669"/>
    <property type="project" value="InterPro"/>
</dbReference>
<evidence type="ECO:0000256" key="3">
    <source>
        <dbReference type="ARBA" id="ARBA00014124"/>
    </source>
</evidence>